<dbReference type="CDD" id="cd22326">
    <property type="entry name" value="FAN1-like"/>
    <property type="match status" value="1"/>
</dbReference>
<evidence type="ECO:0000256" key="7">
    <source>
        <dbReference type="ARBA" id="ARBA00023211"/>
    </source>
</evidence>
<feature type="compositionally biased region" description="Gly residues" evidence="9">
    <location>
        <begin position="1602"/>
        <end position="1617"/>
    </location>
</feature>
<reference evidence="11" key="1">
    <citation type="journal article" date="2020" name="bioRxiv">
        <title>Comparative genomics of Chlamydomonas.</title>
        <authorList>
            <person name="Craig R.J."/>
            <person name="Hasan A.R."/>
            <person name="Ness R.W."/>
            <person name="Keightley P.D."/>
        </authorList>
    </citation>
    <scope>NUCLEOTIDE SEQUENCE</scope>
    <source>
        <strain evidence="11">CCAP 11/70</strain>
    </source>
</reference>
<feature type="compositionally biased region" description="Low complexity" evidence="9">
    <location>
        <begin position="315"/>
        <end position="333"/>
    </location>
</feature>
<feature type="region of interest" description="Disordered" evidence="9">
    <location>
        <begin position="315"/>
        <end position="344"/>
    </location>
</feature>
<dbReference type="GO" id="GO:0070336">
    <property type="term" value="F:flap-structured DNA binding"/>
    <property type="evidence" value="ECO:0007669"/>
    <property type="project" value="TreeGrafter"/>
</dbReference>
<comment type="catalytic activity">
    <reaction evidence="1 8">
        <text>Hydrolytically removes 5'-nucleotides successively from the 3'-hydroxy termini of 3'-hydroxy-terminated oligonucleotides.</text>
        <dbReference type="EC" id="3.1.4.1"/>
    </reaction>
</comment>
<evidence type="ECO:0000313" key="11">
    <source>
        <dbReference type="EMBL" id="KAG2484067.1"/>
    </source>
</evidence>
<feature type="compositionally biased region" description="Low complexity" evidence="9">
    <location>
        <begin position="562"/>
        <end position="595"/>
    </location>
</feature>
<evidence type="ECO:0000313" key="12">
    <source>
        <dbReference type="Proteomes" id="UP000612055"/>
    </source>
</evidence>
<dbReference type="EMBL" id="JAEHOE010000158">
    <property type="protein sequence ID" value="KAG2484067.1"/>
    <property type="molecule type" value="Genomic_DNA"/>
</dbReference>
<feature type="region of interest" description="Disordered" evidence="9">
    <location>
        <begin position="548"/>
        <end position="604"/>
    </location>
</feature>
<dbReference type="Proteomes" id="UP000612055">
    <property type="component" value="Unassembled WGS sequence"/>
</dbReference>
<feature type="compositionally biased region" description="Gly residues" evidence="9">
    <location>
        <begin position="878"/>
        <end position="887"/>
    </location>
</feature>
<dbReference type="GO" id="GO:0005634">
    <property type="term" value="C:nucleus"/>
    <property type="evidence" value="ECO:0007669"/>
    <property type="project" value="UniProtKB-SubCell"/>
</dbReference>
<proteinExistence type="inferred from homology"/>
<dbReference type="InterPro" id="IPR049125">
    <property type="entry name" value="FAN1-like_WH"/>
</dbReference>
<dbReference type="InterPro" id="IPR049132">
    <property type="entry name" value="FAN1-like_euk"/>
</dbReference>
<protein>
    <recommendedName>
        <fullName evidence="8">Fanconi-associated nuclease</fullName>
        <ecNumber evidence="8">3.1.4.1</ecNumber>
    </recommendedName>
</protein>
<evidence type="ECO:0000259" key="10">
    <source>
        <dbReference type="SMART" id="SM00990"/>
    </source>
</evidence>
<dbReference type="GO" id="GO:0046872">
    <property type="term" value="F:metal ion binding"/>
    <property type="evidence" value="ECO:0007669"/>
    <property type="project" value="UniProtKB-KW"/>
</dbReference>
<keyword evidence="5 8" id="KW-0378">Hydrolase</keyword>
<dbReference type="SMART" id="SM00990">
    <property type="entry name" value="VRR_NUC"/>
    <property type="match status" value="1"/>
</dbReference>
<feature type="compositionally biased region" description="Pro residues" evidence="9">
    <location>
        <begin position="891"/>
        <end position="919"/>
    </location>
</feature>
<feature type="domain" description="VRR-NUC" evidence="10">
    <location>
        <begin position="1479"/>
        <end position="1593"/>
    </location>
</feature>
<dbReference type="InterPro" id="IPR014883">
    <property type="entry name" value="VRR_NUC"/>
</dbReference>
<keyword evidence="4 8" id="KW-0479">Metal-binding</keyword>
<evidence type="ECO:0000256" key="8">
    <source>
        <dbReference type="RuleBase" id="RU365033"/>
    </source>
</evidence>
<feature type="region of interest" description="Disordered" evidence="9">
    <location>
        <begin position="1"/>
        <end position="46"/>
    </location>
</feature>
<comment type="cofactor">
    <cofactor evidence="8">
        <name>Mg(2+)</name>
        <dbReference type="ChEBI" id="CHEBI:18420"/>
    </cofactor>
    <cofactor evidence="8">
        <name>Mn(2+)</name>
        <dbReference type="ChEBI" id="CHEBI:29035"/>
    </cofactor>
</comment>
<feature type="compositionally biased region" description="Gly residues" evidence="9">
    <location>
        <begin position="360"/>
        <end position="369"/>
    </location>
</feature>
<dbReference type="PANTHER" id="PTHR15749:SF4">
    <property type="entry name" value="FANCONI-ASSOCIATED NUCLEASE 1"/>
    <property type="match status" value="1"/>
</dbReference>
<name>A0A835XGA2_9CHLO</name>
<dbReference type="Pfam" id="PF08774">
    <property type="entry name" value="VRR_NUC"/>
    <property type="match status" value="1"/>
</dbReference>
<comment type="subcellular location">
    <subcellularLocation>
        <location evidence="8">Nucleus</location>
    </subcellularLocation>
</comment>
<keyword evidence="8" id="KW-0539">Nucleus</keyword>
<sequence>MALRGMGTLSQLVGKPVFASKRKKPGAGDSGDEQPGASAKRSRTYGGPGWVRIEAAVVGVRFRKAAVAAAAAASASAARDSAPAAVDAAATSVAAVANTSGDAPEATDTAEPAGSRPPSPALPPAEAAEGAGSGGPVRFVLAPEPGNTRDADAVQVLRVGGSNGGDAAPEASGRGASRRRGPSPGPGRRGSSDGGGSDGGGGGGGGGRRTRMVVGPGPGGPGTSTRPAAGGGGGEGGGAGGAGGAGGGGGGGGAGGSGAGGVLLGYVPRPLAAHLSPLLRAGRIRTQVHVDCSDAGRTPAGHAPLLIWAAPTAAGTAAPAPGPAAAAAGSGPDPDSDEGLGTEAGPALAPAVAAAAEGDSSGGGDGGGSSTELAEVAAALAAAAAAADAWRNGAPRPGAGGGGGGGGSGAGGGGVGDGLVAPGGGAWAASGEVLRSNFAALVEDVRRYDGHLLSPEEHAALRGLLGLPPPAQCLFLRLLLRRGPWFQIASLSYTECGNTGEAVRQLVRAGLAAVPRSADWPQVAELLPVATLRSLQPARLQRSSILLYTQPRPGSGSGCGSKPGPKPGSSHACGSAAPASSPGSPARSGGSVSTGASGGASPGGDGGAVQYSGYGGGSRAAVIEALRAKVTDHRAMSRQVEALAGPCVRVAPPAAALVARVQRLYFLSEGPDLGRFLATERGAVRYPPYAVRRSGSAFASRGALEAYEEALEHAQRLEQCVAEGDEAGAAAALAPALAAVRAGLHRAVRWAGDAAIPVRAVPPPSAWEVAAAAAAAAAAGAGTGVGAEAAGGGPTTGAGLAAGVRVKAEPGVKPEPGAGAGAGAGTGVGLKAERGAGAGAAGAARGVAPGGPAGPHAGPVGAIDLTLTSDEEAEGEGGEPGGPGGSCRPGAPTPAPAPSPTPAPTHTPTLQPTPTPAPAKPQAGPPSTAGLASASVGRAPSLSSAPVPPGVGPGPGQAAAALACASGPGSEARTPDTALARLPFPPVPLPVGGAAAGAGVGAGGGGPDVSGGGVEAGDGGDPESAALVNGWDGGDGNGDDDAEMHETILYDQPTTFDDDAYDCCGGGASYEAFQAYGGGAGGGDDCDPDPGCPAEAVAGADKGTGGEGGARELAAVGNGPIGGAAEAASPSMRRLASPPAAAPGGRDGGGGGAGEPGADAGAGAGGGSGAAEGGGGGVDADAAADGGGVGGGSEAPGGGGGGKGADGGGGTSGGGGSRPAHQFLARFSAGWVYASMATVGVSLLERQRRYAEALGLLRALLRGRCCPGRRGEWWGRLSVDLQHLGREEEALVVAEAALSDPWVRHGDRLALQRRVLRLGRPPRRWRRPAWAPAALAEPREVVVAGYMLRGATGLKSRFLAPQQPSTAPPEPAAEPGPSEDPSAGAGPGPAERPWVPPEVVSVEELALLHYASPAGGGWRGVHSEGGVWGTLWGLLLWDVLFMEVDEVFRSPFQTAPLDLDTDAFLPARRSAIDARLQEIAGGAAPALLRATWAQHCGTWCRGVSWDRVPLEELEEMARCIGGLGLSVVCRLLAEDPAGWRGGMPDLLLWKPGRGEAMVSEVKGPRDRLSDQQRAWLAALAAAGLRAEVLRIQEAPPEEAGAGAKGRSGGGGRKGGAGRGRRAPAVMAAGGGPVRGSGGGGPGGAAGGAAGGGGRHGGAGGKGGAAQGEAVVISSDEDDRA</sequence>
<dbReference type="Pfam" id="PF21315">
    <property type="entry name" value="FAN1_HTH"/>
    <property type="match status" value="1"/>
</dbReference>
<dbReference type="PANTHER" id="PTHR15749">
    <property type="entry name" value="FANCONI-ASSOCIATED NUCLEASE 1"/>
    <property type="match status" value="1"/>
</dbReference>
<accession>A0A835XGA2</accession>
<feature type="region of interest" description="Disordered" evidence="9">
    <location>
        <begin position="841"/>
        <end position="984"/>
    </location>
</feature>
<dbReference type="GO" id="GO:0036297">
    <property type="term" value="P:interstrand cross-link repair"/>
    <property type="evidence" value="ECO:0007669"/>
    <property type="project" value="InterPro"/>
</dbReference>
<feature type="region of interest" description="Disordered" evidence="9">
    <location>
        <begin position="1002"/>
        <end position="1035"/>
    </location>
</feature>
<evidence type="ECO:0000256" key="3">
    <source>
        <dbReference type="ARBA" id="ARBA00022722"/>
    </source>
</evidence>
<feature type="compositionally biased region" description="Gly residues" evidence="9">
    <location>
        <begin position="1185"/>
        <end position="1217"/>
    </location>
</feature>
<organism evidence="11 12">
    <name type="scientific">Edaphochlamys debaryana</name>
    <dbReference type="NCBI Taxonomy" id="47281"/>
    <lineage>
        <taxon>Eukaryota</taxon>
        <taxon>Viridiplantae</taxon>
        <taxon>Chlorophyta</taxon>
        <taxon>core chlorophytes</taxon>
        <taxon>Chlorophyceae</taxon>
        <taxon>CS clade</taxon>
        <taxon>Chlamydomonadales</taxon>
        <taxon>Chlamydomonadales incertae sedis</taxon>
        <taxon>Edaphochlamys</taxon>
    </lineage>
</organism>
<feature type="region of interest" description="Disordered" evidence="9">
    <location>
        <begin position="98"/>
        <end position="239"/>
    </location>
</feature>
<evidence type="ECO:0000256" key="9">
    <source>
        <dbReference type="SAM" id="MobiDB-lite"/>
    </source>
</evidence>
<keyword evidence="12" id="KW-1185">Reference proteome</keyword>
<keyword evidence="8" id="KW-0227">DNA damage</keyword>
<evidence type="ECO:0000256" key="4">
    <source>
        <dbReference type="ARBA" id="ARBA00022723"/>
    </source>
</evidence>
<dbReference type="InterPro" id="IPR049126">
    <property type="entry name" value="FAN1-like_TPR"/>
</dbReference>
<feature type="compositionally biased region" description="Gly residues" evidence="9">
    <location>
        <begin position="229"/>
        <end position="239"/>
    </location>
</feature>
<dbReference type="GO" id="GO:0017108">
    <property type="term" value="F:5'-flap endonuclease activity"/>
    <property type="evidence" value="ECO:0007669"/>
    <property type="project" value="TreeGrafter"/>
</dbReference>
<feature type="region of interest" description="Disordered" evidence="9">
    <location>
        <begin position="1595"/>
        <end position="1680"/>
    </location>
</feature>
<gene>
    <name evidence="11" type="ORF">HYH03_017087</name>
</gene>
<keyword evidence="6 8" id="KW-0460">Magnesium</keyword>
<dbReference type="Pfam" id="PF21170">
    <property type="entry name" value="FAN1_TPR"/>
    <property type="match status" value="1"/>
</dbReference>
<feature type="compositionally biased region" description="Low complexity" evidence="9">
    <location>
        <begin position="956"/>
        <end position="970"/>
    </location>
</feature>
<comment type="caution">
    <text evidence="11">The sequence shown here is derived from an EMBL/GenBank/DDBJ whole genome shotgun (WGS) entry which is preliminary data.</text>
</comment>
<keyword evidence="7 8" id="KW-0464">Manganese</keyword>
<keyword evidence="8" id="KW-0234">DNA repair</keyword>
<dbReference type="InterPro" id="IPR011856">
    <property type="entry name" value="tRNA_endonuc-like_dom_sf"/>
</dbReference>
<keyword evidence="3 8" id="KW-0540">Nuclease</keyword>
<feature type="compositionally biased region" description="Gly residues" evidence="9">
    <location>
        <begin position="1002"/>
        <end position="1019"/>
    </location>
</feature>
<feature type="compositionally biased region" description="Gly residues" evidence="9">
    <location>
        <begin position="1145"/>
        <end position="1178"/>
    </location>
</feature>
<dbReference type="InterPro" id="IPR033315">
    <property type="entry name" value="Fan1-like"/>
</dbReference>
<feature type="compositionally biased region" description="Gly residues" evidence="9">
    <location>
        <begin position="192"/>
        <end position="207"/>
    </location>
</feature>
<dbReference type="OrthoDB" id="76364at2759"/>
<dbReference type="GO" id="GO:0008409">
    <property type="term" value="F:5'-3' exonuclease activity"/>
    <property type="evidence" value="ECO:0007669"/>
    <property type="project" value="TreeGrafter"/>
</dbReference>
<evidence type="ECO:0000256" key="1">
    <source>
        <dbReference type="ARBA" id="ARBA00000983"/>
    </source>
</evidence>
<dbReference type="GO" id="GO:0004528">
    <property type="term" value="F:phosphodiesterase I activity"/>
    <property type="evidence" value="ECO:0007669"/>
    <property type="project" value="UniProtKB-EC"/>
</dbReference>
<feature type="region of interest" description="Disordered" evidence="9">
    <location>
        <begin position="1121"/>
        <end position="1217"/>
    </location>
</feature>
<comment type="function">
    <text evidence="8">Nuclease required for the repair of DNA interstrand cross-links (ICL). Acts as a 5'-3' exonuclease that anchors at a cut end of DNA and cleaves DNA successively at every third nucleotide, allowing to excise an ICL from one strand through flanking incisions.</text>
</comment>
<evidence type="ECO:0000256" key="6">
    <source>
        <dbReference type="ARBA" id="ARBA00022842"/>
    </source>
</evidence>
<comment type="similarity">
    <text evidence="2 8">Belongs to the FAN1 family.</text>
</comment>
<evidence type="ECO:0000256" key="5">
    <source>
        <dbReference type="ARBA" id="ARBA00022801"/>
    </source>
</evidence>
<evidence type="ECO:0000256" key="2">
    <source>
        <dbReference type="ARBA" id="ARBA00005533"/>
    </source>
</evidence>
<feature type="compositionally biased region" description="Gly residues" evidence="9">
    <location>
        <begin position="1628"/>
        <end position="1665"/>
    </location>
</feature>
<dbReference type="Gene3D" id="3.40.1350.10">
    <property type="match status" value="1"/>
</dbReference>
<feature type="region of interest" description="Disordered" evidence="9">
    <location>
        <begin position="351"/>
        <end position="370"/>
    </location>
</feature>
<feature type="region of interest" description="Disordered" evidence="9">
    <location>
        <begin position="1360"/>
        <end position="1395"/>
    </location>
</feature>
<dbReference type="EC" id="3.1.4.1" evidence="8"/>